<keyword evidence="2" id="KW-1133">Transmembrane helix</keyword>
<reference evidence="3" key="2">
    <citation type="submission" date="2021-08" db="EMBL/GenBank/DDBJ databases">
        <authorList>
            <person name="Tani A."/>
            <person name="Ola A."/>
            <person name="Ogura Y."/>
            <person name="Katsura K."/>
            <person name="Hayashi T."/>
        </authorList>
    </citation>
    <scope>NUCLEOTIDE SEQUENCE</scope>
    <source>
        <strain evidence="3">DSM 23632</strain>
    </source>
</reference>
<keyword evidence="2" id="KW-0812">Transmembrane</keyword>
<proteinExistence type="predicted"/>
<evidence type="ECO:0000256" key="1">
    <source>
        <dbReference type="SAM" id="MobiDB-lite"/>
    </source>
</evidence>
<dbReference type="RefSeq" id="WP_238181901.1">
    <property type="nucleotide sequence ID" value="NZ_BPRB01000073.1"/>
</dbReference>
<name>A0ABQ4TZ97_9HYPH</name>
<dbReference type="EMBL" id="BPRB01000073">
    <property type="protein sequence ID" value="GJE59318.1"/>
    <property type="molecule type" value="Genomic_DNA"/>
</dbReference>
<protein>
    <recommendedName>
        <fullName evidence="5">ABC transporter permease</fullName>
    </recommendedName>
</protein>
<sequence length="88" mass="10216">MNDELHEGPLTPVTHAPPPQKLTAREQRRRRRQRRRRGEEVLAWVLVPLICFGIYWGITAGFEFMGTSPGQVWDQLMQVKAMMEKRGA</sequence>
<evidence type="ECO:0000313" key="4">
    <source>
        <dbReference type="Proteomes" id="UP001055057"/>
    </source>
</evidence>
<keyword evidence="4" id="KW-1185">Reference proteome</keyword>
<reference evidence="3" key="1">
    <citation type="journal article" date="2021" name="Front. Microbiol.">
        <title>Comprehensive Comparative Genomics and Phenotyping of Methylobacterium Species.</title>
        <authorList>
            <person name="Alessa O."/>
            <person name="Ogura Y."/>
            <person name="Fujitani Y."/>
            <person name="Takami H."/>
            <person name="Hayashi T."/>
            <person name="Sahin N."/>
            <person name="Tani A."/>
        </authorList>
    </citation>
    <scope>NUCLEOTIDE SEQUENCE</scope>
    <source>
        <strain evidence="3">DSM 23632</strain>
    </source>
</reference>
<accession>A0ABQ4TZ97</accession>
<organism evidence="3 4">
    <name type="scientific">Methylobacterium trifolii</name>
    <dbReference type="NCBI Taxonomy" id="1003092"/>
    <lineage>
        <taxon>Bacteria</taxon>
        <taxon>Pseudomonadati</taxon>
        <taxon>Pseudomonadota</taxon>
        <taxon>Alphaproteobacteria</taxon>
        <taxon>Hyphomicrobiales</taxon>
        <taxon>Methylobacteriaceae</taxon>
        <taxon>Methylobacterium</taxon>
    </lineage>
</organism>
<feature type="compositionally biased region" description="Basic residues" evidence="1">
    <location>
        <begin position="27"/>
        <end position="36"/>
    </location>
</feature>
<comment type="caution">
    <text evidence="3">The sequence shown here is derived from an EMBL/GenBank/DDBJ whole genome shotgun (WGS) entry which is preliminary data.</text>
</comment>
<dbReference type="Proteomes" id="UP001055057">
    <property type="component" value="Unassembled WGS sequence"/>
</dbReference>
<feature type="region of interest" description="Disordered" evidence="1">
    <location>
        <begin position="1"/>
        <end position="37"/>
    </location>
</feature>
<evidence type="ECO:0008006" key="5">
    <source>
        <dbReference type="Google" id="ProtNLM"/>
    </source>
</evidence>
<evidence type="ECO:0000256" key="2">
    <source>
        <dbReference type="SAM" id="Phobius"/>
    </source>
</evidence>
<feature type="transmembrane region" description="Helical" evidence="2">
    <location>
        <begin position="41"/>
        <end position="58"/>
    </location>
</feature>
<evidence type="ECO:0000313" key="3">
    <source>
        <dbReference type="EMBL" id="GJE59318.1"/>
    </source>
</evidence>
<gene>
    <name evidence="3" type="ORF">MPOCJGCO_1406</name>
</gene>
<keyword evidence="2" id="KW-0472">Membrane</keyword>